<dbReference type="Proteomes" id="UP001058974">
    <property type="component" value="Chromosome 5"/>
</dbReference>
<name>A0A9D5AFV1_PEA</name>
<organism evidence="1 2">
    <name type="scientific">Pisum sativum</name>
    <name type="common">Garden pea</name>
    <name type="synonym">Lathyrus oleraceus</name>
    <dbReference type="NCBI Taxonomy" id="3888"/>
    <lineage>
        <taxon>Eukaryota</taxon>
        <taxon>Viridiplantae</taxon>
        <taxon>Streptophyta</taxon>
        <taxon>Embryophyta</taxon>
        <taxon>Tracheophyta</taxon>
        <taxon>Spermatophyta</taxon>
        <taxon>Magnoliopsida</taxon>
        <taxon>eudicotyledons</taxon>
        <taxon>Gunneridae</taxon>
        <taxon>Pentapetalae</taxon>
        <taxon>rosids</taxon>
        <taxon>fabids</taxon>
        <taxon>Fabales</taxon>
        <taxon>Fabaceae</taxon>
        <taxon>Papilionoideae</taxon>
        <taxon>50 kb inversion clade</taxon>
        <taxon>NPAAA clade</taxon>
        <taxon>Hologalegina</taxon>
        <taxon>IRL clade</taxon>
        <taxon>Fabeae</taxon>
        <taxon>Lathyrus</taxon>
    </lineage>
</organism>
<proteinExistence type="predicted"/>
<protein>
    <submittedName>
        <fullName evidence="1">Uncharacterized protein</fullName>
    </submittedName>
</protein>
<gene>
    <name evidence="1" type="ORF">KIW84_052875</name>
</gene>
<evidence type="ECO:0000313" key="2">
    <source>
        <dbReference type="Proteomes" id="UP001058974"/>
    </source>
</evidence>
<accession>A0A9D5AFV1</accession>
<comment type="caution">
    <text evidence="1">The sequence shown here is derived from an EMBL/GenBank/DDBJ whole genome shotgun (WGS) entry which is preliminary data.</text>
</comment>
<reference evidence="1 2" key="1">
    <citation type="journal article" date="2022" name="Nat. Genet.">
        <title>Improved pea reference genome and pan-genome highlight genomic features and evolutionary characteristics.</title>
        <authorList>
            <person name="Yang T."/>
            <person name="Liu R."/>
            <person name="Luo Y."/>
            <person name="Hu S."/>
            <person name="Wang D."/>
            <person name="Wang C."/>
            <person name="Pandey M.K."/>
            <person name="Ge S."/>
            <person name="Xu Q."/>
            <person name="Li N."/>
            <person name="Li G."/>
            <person name="Huang Y."/>
            <person name="Saxena R.K."/>
            <person name="Ji Y."/>
            <person name="Li M."/>
            <person name="Yan X."/>
            <person name="He Y."/>
            <person name="Liu Y."/>
            <person name="Wang X."/>
            <person name="Xiang C."/>
            <person name="Varshney R.K."/>
            <person name="Ding H."/>
            <person name="Gao S."/>
            <person name="Zong X."/>
        </authorList>
    </citation>
    <scope>NUCLEOTIDE SEQUENCE [LARGE SCALE GENOMIC DNA]</scope>
    <source>
        <strain evidence="1 2">cv. Zhongwan 6</strain>
    </source>
</reference>
<keyword evidence="2" id="KW-1185">Reference proteome</keyword>
<evidence type="ECO:0000313" key="1">
    <source>
        <dbReference type="EMBL" id="KAI5406296.1"/>
    </source>
</evidence>
<dbReference type="AlphaFoldDB" id="A0A9D5AFV1"/>
<dbReference type="EMBL" id="JAMSHJ010000005">
    <property type="protein sequence ID" value="KAI5406296.1"/>
    <property type="molecule type" value="Genomic_DNA"/>
</dbReference>
<dbReference type="Gramene" id="Psat05G0287500-T1">
    <property type="protein sequence ID" value="KAI5406296.1"/>
    <property type="gene ID" value="KIW84_052875"/>
</dbReference>
<sequence length="321" mass="35724">MDVLKVKTPLVHVHLKLFKVGILEQDHEKCSVSGKKKNDEVSVIVSVFRKPKAFEILCPPREGTSPTSSAKRLDIKMSTPFPYKSNKSMSWEYAPTTTVNGVEQPLVNNKFVTNIADASGLTRSGRVFTHVGFRSGKPDNGRAPLVIPESRPIPDVDAEEFFDSSSLCFNGRVNSSVFFFFAPGFSTYFEIEFWNLKLLVIQFDLFVVLELSCILEMSIYRNQLKILTTKKTRKKILVQFDALAVIDCINSMSTLAALEFIASDIKNLLASFKIGSVMFLNRQFIGDSHNLVGLGKLCGAKSWLVEPPSCNSVMPSLGSFC</sequence>